<comment type="cofactor">
    <cofactor evidence="9 10">
        <name>Mg(2+)</name>
        <dbReference type="ChEBI" id="CHEBI:18420"/>
    </cofactor>
</comment>
<evidence type="ECO:0000256" key="10">
    <source>
        <dbReference type="PIRSR" id="PIRSR600760-2"/>
    </source>
</evidence>
<evidence type="ECO:0000256" key="6">
    <source>
        <dbReference type="ARBA" id="ARBA00022801"/>
    </source>
</evidence>
<evidence type="ECO:0000256" key="1">
    <source>
        <dbReference type="ARBA" id="ARBA00001625"/>
    </source>
</evidence>
<dbReference type="PANTHER" id="PTHR43028">
    <property type="entry name" value="3'(2'),5'-BISPHOSPHATE NUCLEOTIDASE 1"/>
    <property type="match status" value="1"/>
</dbReference>
<dbReference type="HAMAP" id="MF_02095">
    <property type="entry name" value="CysQ"/>
    <property type="match status" value="1"/>
</dbReference>
<keyword evidence="8 9" id="KW-0472">Membrane</keyword>
<dbReference type="Proteomes" id="UP000254069">
    <property type="component" value="Unassembled WGS sequence"/>
</dbReference>
<feature type="binding site" evidence="9">
    <location>
        <position position="98"/>
    </location>
    <ligand>
        <name>Mg(2+)</name>
        <dbReference type="ChEBI" id="CHEBI:18420"/>
        <label>1</label>
    </ligand>
</feature>
<keyword evidence="6 9" id="KW-0378">Hydrolase</keyword>
<evidence type="ECO:0000256" key="9">
    <source>
        <dbReference type="HAMAP-Rule" id="MF_02095"/>
    </source>
</evidence>
<dbReference type="Pfam" id="PF00459">
    <property type="entry name" value="Inositol_P"/>
    <property type="match status" value="1"/>
</dbReference>
<evidence type="ECO:0000256" key="8">
    <source>
        <dbReference type="ARBA" id="ARBA00023136"/>
    </source>
</evidence>
<dbReference type="SUPFAM" id="SSF56655">
    <property type="entry name" value="Carbohydrate phosphatase"/>
    <property type="match status" value="1"/>
</dbReference>
<keyword evidence="5 9" id="KW-0479">Metal-binding</keyword>
<dbReference type="GO" id="GO:0046854">
    <property type="term" value="P:phosphatidylinositol phosphate biosynthetic process"/>
    <property type="evidence" value="ECO:0007669"/>
    <property type="project" value="InterPro"/>
</dbReference>
<feature type="binding site" evidence="9">
    <location>
        <position position="76"/>
    </location>
    <ligand>
        <name>Mg(2+)</name>
        <dbReference type="ChEBI" id="CHEBI:18420"/>
        <label>1</label>
    </ligand>
</feature>
<comment type="subcellular location">
    <subcellularLocation>
        <location evidence="9">Cell inner membrane</location>
        <topology evidence="9">Peripheral membrane protein</topology>
        <orientation evidence="9">Cytoplasmic side</orientation>
    </subcellularLocation>
</comment>
<dbReference type="GO" id="GO:0005886">
    <property type="term" value="C:plasma membrane"/>
    <property type="evidence" value="ECO:0007669"/>
    <property type="project" value="UniProtKB-SubCell"/>
</dbReference>
<dbReference type="PROSITE" id="PS00629">
    <property type="entry name" value="IMP_1"/>
    <property type="match status" value="1"/>
</dbReference>
<dbReference type="AlphaFoldDB" id="A0A380BGU1"/>
<dbReference type="NCBIfam" id="TIGR01331">
    <property type="entry name" value="bisphos_cysQ"/>
    <property type="match status" value="1"/>
</dbReference>
<dbReference type="Gene3D" id="3.40.190.80">
    <property type="match status" value="1"/>
</dbReference>
<feature type="binding site" evidence="9">
    <location>
        <position position="226"/>
    </location>
    <ligand>
        <name>substrate</name>
    </ligand>
</feature>
<feature type="binding site" evidence="9">
    <location>
        <begin position="98"/>
        <end position="101"/>
    </location>
    <ligand>
        <name>substrate</name>
    </ligand>
</feature>
<feature type="binding site" evidence="9">
    <location>
        <position position="99"/>
    </location>
    <ligand>
        <name>Mg(2+)</name>
        <dbReference type="ChEBI" id="CHEBI:18420"/>
        <label>2</label>
    </ligand>
</feature>
<name>A0A380BGU1_9GAMM</name>
<dbReference type="InterPro" id="IPR020550">
    <property type="entry name" value="Inositol_monophosphatase_CS"/>
</dbReference>
<keyword evidence="4 9" id="KW-0997">Cell inner membrane</keyword>
<dbReference type="PANTHER" id="PTHR43028:SF5">
    <property type="entry name" value="3'(2'),5'-BISPHOSPHATE NUCLEOTIDASE 1"/>
    <property type="match status" value="1"/>
</dbReference>
<dbReference type="InterPro" id="IPR050725">
    <property type="entry name" value="CysQ/Inositol_MonoPase"/>
</dbReference>
<evidence type="ECO:0000313" key="12">
    <source>
        <dbReference type="Proteomes" id="UP000254069"/>
    </source>
</evidence>
<dbReference type="EC" id="3.1.3.7" evidence="9"/>
<evidence type="ECO:0000256" key="3">
    <source>
        <dbReference type="ARBA" id="ARBA00022475"/>
    </source>
</evidence>
<feature type="binding site" evidence="9">
    <location>
        <position position="96"/>
    </location>
    <ligand>
        <name>Mg(2+)</name>
        <dbReference type="ChEBI" id="CHEBI:18420"/>
        <label>2</label>
    </ligand>
</feature>
<dbReference type="InterPro" id="IPR006240">
    <property type="entry name" value="CysQ"/>
</dbReference>
<feature type="binding site" evidence="10">
    <location>
        <position position="99"/>
    </location>
    <ligand>
        <name>Mg(2+)</name>
        <dbReference type="ChEBI" id="CHEBI:18420"/>
        <label>1</label>
        <note>catalytic</note>
    </ligand>
</feature>
<comment type="function">
    <text evidence="9">Converts adenosine-3',5'-bisphosphate (PAP) to AMP.</text>
</comment>
<keyword evidence="12" id="KW-1185">Reference proteome</keyword>
<feature type="binding site" evidence="10">
    <location>
        <position position="226"/>
    </location>
    <ligand>
        <name>Mg(2+)</name>
        <dbReference type="ChEBI" id="CHEBI:18420"/>
        <label>1</label>
        <note>catalytic</note>
    </ligand>
</feature>
<dbReference type="GO" id="GO:0008441">
    <property type="term" value="F:3'(2'),5'-bisphosphate nucleotidase activity"/>
    <property type="evidence" value="ECO:0007669"/>
    <property type="project" value="UniProtKB-UniRule"/>
</dbReference>
<feature type="binding site" evidence="10">
    <location>
        <position position="96"/>
    </location>
    <ligand>
        <name>Mg(2+)</name>
        <dbReference type="ChEBI" id="CHEBI:18420"/>
        <label>1</label>
        <note>catalytic</note>
    </ligand>
</feature>
<dbReference type="CDD" id="cd01638">
    <property type="entry name" value="CysQ"/>
    <property type="match status" value="1"/>
</dbReference>
<dbReference type="GO" id="GO:0000287">
    <property type="term" value="F:magnesium ion binding"/>
    <property type="evidence" value="ECO:0007669"/>
    <property type="project" value="UniProtKB-UniRule"/>
</dbReference>
<dbReference type="InterPro" id="IPR000760">
    <property type="entry name" value="Inositol_monophosphatase-like"/>
</dbReference>
<comment type="catalytic activity">
    <reaction evidence="1 9">
        <text>adenosine 3',5'-bisphosphate + H2O = AMP + phosphate</text>
        <dbReference type="Rhea" id="RHEA:10040"/>
        <dbReference type="ChEBI" id="CHEBI:15377"/>
        <dbReference type="ChEBI" id="CHEBI:43474"/>
        <dbReference type="ChEBI" id="CHEBI:58343"/>
        <dbReference type="ChEBI" id="CHEBI:456215"/>
        <dbReference type="EC" id="3.1.3.7"/>
    </reaction>
</comment>
<gene>
    <name evidence="11" type="primary">cysQ_2</name>
    <name evidence="9" type="synonym">cysQ</name>
    <name evidence="11" type="ORF">NCTC10738_03185</name>
</gene>
<accession>A0A380BGU1</accession>
<evidence type="ECO:0000256" key="2">
    <source>
        <dbReference type="ARBA" id="ARBA00005289"/>
    </source>
</evidence>
<evidence type="ECO:0000256" key="7">
    <source>
        <dbReference type="ARBA" id="ARBA00022842"/>
    </source>
</evidence>
<feature type="binding site" evidence="10">
    <location>
        <position position="98"/>
    </location>
    <ligand>
        <name>Mg(2+)</name>
        <dbReference type="ChEBI" id="CHEBI:18420"/>
        <label>1</label>
        <note>catalytic</note>
    </ligand>
</feature>
<feature type="binding site" evidence="9">
    <location>
        <position position="226"/>
    </location>
    <ligand>
        <name>Mg(2+)</name>
        <dbReference type="ChEBI" id="CHEBI:18420"/>
        <label>2</label>
    </ligand>
</feature>
<feature type="binding site" evidence="9">
    <location>
        <position position="96"/>
    </location>
    <ligand>
        <name>Mg(2+)</name>
        <dbReference type="ChEBI" id="CHEBI:18420"/>
        <label>1</label>
    </ligand>
</feature>
<comment type="similarity">
    <text evidence="2 9">Belongs to the inositol monophosphatase superfamily. CysQ family.</text>
</comment>
<keyword evidence="3 9" id="KW-1003">Cell membrane</keyword>
<organism evidence="11 12">
    <name type="scientific">Shewanella algae</name>
    <dbReference type="NCBI Taxonomy" id="38313"/>
    <lineage>
        <taxon>Bacteria</taxon>
        <taxon>Pseudomonadati</taxon>
        <taxon>Pseudomonadota</taxon>
        <taxon>Gammaproteobacteria</taxon>
        <taxon>Alteromonadales</taxon>
        <taxon>Shewanellaceae</taxon>
        <taxon>Shewanella</taxon>
    </lineage>
</organism>
<feature type="binding site" evidence="10">
    <location>
        <position position="76"/>
    </location>
    <ligand>
        <name>Mg(2+)</name>
        <dbReference type="ChEBI" id="CHEBI:18420"/>
        <label>1</label>
        <note>catalytic</note>
    </ligand>
</feature>
<dbReference type="FunFam" id="3.40.190.80:FF:000005">
    <property type="entry name" value="3'(2'),5'-bisphosphate nucleotidase CysQ"/>
    <property type="match status" value="1"/>
</dbReference>
<evidence type="ECO:0000256" key="4">
    <source>
        <dbReference type="ARBA" id="ARBA00022519"/>
    </source>
</evidence>
<dbReference type="InterPro" id="IPR020583">
    <property type="entry name" value="Inositol_monoP_metal-BS"/>
</dbReference>
<reference evidence="11 12" key="1">
    <citation type="submission" date="2018-06" db="EMBL/GenBank/DDBJ databases">
        <authorList>
            <consortium name="Pathogen Informatics"/>
            <person name="Doyle S."/>
        </authorList>
    </citation>
    <scope>NUCLEOTIDE SEQUENCE [LARGE SCALE GENOMIC DNA]</scope>
    <source>
        <strain evidence="11 12">NCTC10738</strain>
    </source>
</reference>
<feature type="binding site" evidence="9">
    <location>
        <position position="76"/>
    </location>
    <ligand>
        <name>substrate</name>
    </ligand>
</feature>
<sequence>MSNNPPKTLLDAKQLTLLAEMARAAGEAIMQYYQGGELAIERKADDSPVTAADLASHAVLQQALAREFPTWPQMSEEAADIPWAQRRGWETYWLIDPLDGTKEFIKGNGEFTVNIALIHRGQAVAGVVYVPATAVCYLGALGLGAWRETPNAAGYQRVELNARAGVKRQVPVIVGSRSHSSPGLGEYLQQLGEHEMKSVGSSLKFCLLAEGKADIYPRLGPTSEWDTAAAQAVLESAGGRVLEYPAGNNLKYNQKETILNPWFIAYSADWPCD</sequence>
<dbReference type="EMBL" id="UGYO01000002">
    <property type="protein sequence ID" value="SUJ00754.1"/>
    <property type="molecule type" value="Genomic_DNA"/>
</dbReference>
<dbReference type="Gene3D" id="3.30.540.10">
    <property type="entry name" value="Fructose-1,6-Bisphosphatase, subunit A, domain 1"/>
    <property type="match status" value="1"/>
</dbReference>
<dbReference type="GO" id="GO:0000103">
    <property type="term" value="P:sulfate assimilation"/>
    <property type="evidence" value="ECO:0007669"/>
    <property type="project" value="TreeGrafter"/>
</dbReference>
<evidence type="ECO:0000313" key="11">
    <source>
        <dbReference type="EMBL" id="SUJ00754.1"/>
    </source>
</evidence>
<protein>
    <recommendedName>
        <fullName evidence="9">3'(2'),5'-bisphosphate nucleotidase CysQ</fullName>
        <ecNumber evidence="9">3.1.3.7</ecNumber>
    </recommendedName>
    <alternativeName>
        <fullName evidence="9">3'(2'),5-bisphosphonucleoside 3'(2')-phosphohydrolase</fullName>
    </alternativeName>
    <alternativeName>
        <fullName evidence="9">3'-phosphoadenosine 5'-phosphate phosphatase</fullName>
        <shortName evidence="9">PAP phosphatase</shortName>
    </alternativeName>
</protein>
<dbReference type="GO" id="GO:0050427">
    <property type="term" value="P:3'-phosphoadenosine 5'-phosphosulfate metabolic process"/>
    <property type="evidence" value="ECO:0007669"/>
    <property type="project" value="TreeGrafter"/>
</dbReference>
<evidence type="ECO:0000256" key="5">
    <source>
        <dbReference type="ARBA" id="ARBA00022723"/>
    </source>
</evidence>
<keyword evidence="7 9" id="KW-0460">Magnesium</keyword>
<dbReference type="PROSITE" id="PS00630">
    <property type="entry name" value="IMP_2"/>
    <property type="match status" value="1"/>
</dbReference>
<proteinExistence type="inferred from homology"/>